<dbReference type="InterPro" id="IPR050117">
    <property type="entry name" value="MAPK"/>
</dbReference>
<feature type="region of interest" description="Disordered" evidence="8">
    <location>
        <begin position="33"/>
        <end position="73"/>
    </location>
</feature>
<evidence type="ECO:0000256" key="2">
    <source>
        <dbReference type="ARBA" id="ARBA00022527"/>
    </source>
</evidence>
<dbReference type="OrthoDB" id="1547846at2759"/>
<proteinExistence type="inferred from homology"/>
<comment type="similarity">
    <text evidence="1">Belongs to the protein kinase superfamily. CMGC Ser/Thr protein kinase family. MAP kinase subfamily.</text>
</comment>
<dbReference type="EMBL" id="WJXA01000009">
    <property type="protein sequence ID" value="KAF7132210.1"/>
    <property type="molecule type" value="Genomic_DNA"/>
</dbReference>
<keyword evidence="5" id="KW-0418">Kinase</keyword>
<accession>A0A834LDW7</accession>
<evidence type="ECO:0000259" key="9">
    <source>
        <dbReference type="PROSITE" id="PS50011"/>
    </source>
</evidence>
<dbReference type="PROSITE" id="PS50011">
    <property type="entry name" value="PROTEIN_KINASE_DOM"/>
    <property type="match status" value="1"/>
</dbReference>
<comment type="caution">
    <text evidence="10">The sequence shown here is derived from an EMBL/GenBank/DDBJ whole genome shotgun (WGS) entry which is preliminary data.</text>
</comment>
<dbReference type="PROSITE" id="PS00107">
    <property type="entry name" value="PROTEIN_KINASE_ATP"/>
    <property type="match status" value="1"/>
</dbReference>
<feature type="compositionally biased region" description="Polar residues" evidence="8">
    <location>
        <begin position="61"/>
        <end position="73"/>
    </location>
</feature>
<evidence type="ECO:0000256" key="4">
    <source>
        <dbReference type="ARBA" id="ARBA00022741"/>
    </source>
</evidence>
<dbReference type="AlphaFoldDB" id="A0A834LDW7"/>
<dbReference type="Gene3D" id="3.30.200.20">
    <property type="entry name" value="Phosphorylase Kinase, domain 1"/>
    <property type="match status" value="1"/>
</dbReference>
<evidence type="ECO:0000256" key="1">
    <source>
        <dbReference type="ARBA" id="ARBA00008832"/>
    </source>
</evidence>
<dbReference type="FunFam" id="1.10.510.10:FF:000624">
    <property type="entry name" value="Mitogen-activated protein kinase"/>
    <property type="match status" value="1"/>
</dbReference>
<feature type="region of interest" description="Disordered" evidence="8">
    <location>
        <begin position="312"/>
        <end position="375"/>
    </location>
</feature>
<feature type="region of interest" description="Disordered" evidence="8">
    <location>
        <begin position="171"/>
        <end position="237"/>
    </location>
</feature>
<keyword evidence="2" id="KW-0723">Serine/threonine-protein kinase</keyword>
<evidence type="ECO:0000313" key="11">
    <source>
        <dbReference type="Proteomes" id="UP000626092"/>
    </source>
</evidence>
<dbReference type="Proteomes" id="UP000626092">
    <property type="component" value="Unassembled WGS sequence"/>
</dbReference>
<keyword evidence="11" id="KW-1185">Reference proteome</keyword>
<keyword evidence="4 7" id="KW-0547">Nucleotide-binding</keyword>
<evidence type="ECO:0000256" key="8">
    <source>
        <dbReference type="SAM" id="MobiDB-lite"/>
    </source>
</evidence>
<dbReference type="Pfam" id="PF00069">
    <property type="entry name" value="Pkinase"/>
    <property type="match status" value="1"/>
</dbReference>
<dbReference type="InterPro" id="IPR000719">
    <property type="entry name" value="Prot_kinase_dom"/>
</dbReference>
<evidence type="ECO:0000313" key="10">
    <source>
        <dbReference type="EMBL" id="KAF7132210.1"/>
    </source>
</evidence>
<dbReference type="PANTHER" id="PTHR24055">
    <property type="entry name" value="MITOGEN-ACTIVATED PROTEIN KINASE"/>
    <property type="match status" value="1"/>
</dbReference>
<dbReference type="GO" id="GO:0004674">
    <property type="term" value="F:protein serine/threonine kinase activity"/>
    <property type="evidence" value="ECO:0007669"/>
    <property type="project" value="UniProtKB-KW"/>
</dbReference>
<feature type="compositionally biased region" description="Basic and acidic residues" evidence="8">
    <location>
        <begin position="208"/>
        <end position="217"/>
    </location>
</feature>
<name>A0A834LDW7_RHOSS</name>
<dbReference type="SUPFAM" id="SSF56112">
    <property type="entry name" value="Protein kinase-like (PK-like)"/>
    <property type="match status" value="1"/>
</dbReference>
<gene>
    <name evidence="10" type="ORF">RHSIM_Rhsim09G0052200</name>
</gene>
<feature type="binding site" evidence="7">
    <location>
        <position position="508"/>
    </location>
    <ligand>
        <name>ATP</name>
        <dbReference type="ChEBI" id="CHEBI:30616"/>
    </ligand>
</feature>
<organism evidence="10 11">
    <name type="scientific">Rhododendron simsii</name>
    <name type="common">Sims's rhododendron</name>
    <dbReference type="NCBI Taxonomy" id="118357"/>
    <lineage>
        <taxon>Eukaryota</taxon>
        <taxon>Viridiplantae</taxon>
        <taxon>Streptophyta</taxon>
        <taxon>Embryophyta</taxon>
        <taxon>Tracheophyta</taxon>
        <taxon>Spermatophyta</taxon>
        <taxon>Magnoliopsida</taxon>
        <taxon>eudicotyledons</taxon>
        <taxon>Gunneridae</taxon>
        <taxon>Pentapetalae</taxon>
        <taxon>asterids</taxon>
        <taxon>Ericales</taxon>
        <taxon>Ericaceae</taxon>
        <taxon>Ericoideae</taxon>
        <taxon>Rhodoreae</taxon>
        <taxon>Rhododendron</taxon>
    </lineage>
</organism>
<protein>
    <recommendedName>
        <fullName evidence="9">Protein kinase domain-containing protein</fullName>
    </recommendedName>
</protein>
<sequence>MNPKSLPHPPHLRPPPLHQEALCTQALITRKFRPQFRQPPASDNNPLRRRNGPAEYGKPKTGSQKSKYRQPNSSARCYLTPPLLALLVAFGVAILRQTQREMSFLEPVRGLAWEIVAGTVVAYAVPWLSEFVQQKVPPLWQRFWPVIYQSILCPACQFISDSWRRFRHDDSSTVSVSESPPGVTMPVDQNTLDQAPDPDSLGITNVSKDLRSDHEDITASSVSEPHTPLDGGGTTKSNIVAQASDPILNPTSSISSNHKDINGIATSECATLIEGGTTHFDQNILGRALEPILDSTSNLPSDLENVTERAAIESDTLSGRGTQPHDQNDLGRSPDPVLNPSTSISSDTEDITGISASESPTRSEGGTPETDARPDIYVTSGNDTLGVGALGYNIYFCLSGVDSPNGGDSGWLVSSTKEEVRLVDCAATPSIGRSLKGESGSNRGRWSKNGVVAYRFNVFVQASADVDFFREYCEGRRYTIQEVIGKGSHGVVCSAYDTQHREKVAIKKISDVFRHVSDATRILREIKLLRILRHDDILKIKHILLPPSRGDFKDIYIVFELTECDLRSVIRANNGLKPEHCRYYLYQLLRGLKYIHTANVFHRDLNPKNILTIADCKIKIRHFSHAFVDHPTAMFWTDYVATRWYKAPELCGQFFSKYSAAIDIWSIGCIFAELLTGKPLFPGENPVHQFDLITDLLGTPSLESIAKIKNEKARTSLTSMRKKRPIPFPQKFPNADPLALVLLKRMLAFDPEDRPSAEEALADPYFKELARLESEPSAQPVTEADFAFERLNVTKERIRELIYLEILQYHPKLLKKEHIEIPESNGCQSFSRRRRMLAKVASIAPMKLLHHPNPQLHPHPS</sequence>
<feature type="domain" description="Protein kinase" evidence="9">
    <location>
        <begin position="478"/>
        <end position="766"/>
    </location>
</feature>
<evidence type="ECO:0000256" key="3">
    <source>
        <dbReference type="ARBA" id="ARBA00022679"/>
    </source>
</evidence>
<evidence type="ECO:0000256" key="6">
    <source>
        <dbReference type="ARBA" id="ARBA00022840"/>
    </source>
</evidence>
<feature type="compositionally biased region" description="Polar residues" evidence="8">
    <location>
        <begin position="315"/>
        <end position="325"/>
    </location>
</feature>
<dbReference type="InterPro" id="IPR011009">
    <property type="entry name" value="Kinase-like_dom_sf"/>
</dbReference>
<feature type="compositionally biased region" description="Low complexity" evidence="8">
    <location>
        <begin position="341"/>
        <end position="355"/>
    </location>
</feature>
<keyword evidence="6 7" id="KW-0067">ATP-binding</keyword>
<dbReference type="InterPro" id="IPR017441">
    <property type="entry name" value="Protein_kinase_ATP_BS"/>
</dbReference>
<dbReference type="FunFam" id="3.30.200.20:FF:000046">
    <property type="entry name" value="Mitogen-activated protein kinase"/>
    <property type="match status" value="1"/>
</dbReference>
<evidence type="ECO:0000256" key="5">
    <source>
        <dbReference type="ARBA" id="ARBA00022777"/>
    </source>
</evidence>
<dbReference type="GO" id="GO:0005524">
    <property type="term" value="F:ATP binding"/>
    <property type="evidence" value="ECO:0007669"/>
    <property type="project" value="UniProtKB-UniRule"/>
</dbReference>
<keyword evidence="3" id="KW-0808">Transferase</keyword>
<reference evidence="10" key="1">
    <citation type="submission" date="2019-11" db="EMBL/GenBank/DDBJ databases">
        <authorList>
            <person name="Liu Y."/>
            <person name="Hou J."/>
            <person name="Li T.-Q."/>
            <person name="Guan C.-H."/>
            <person name="Wu X."/>
            <person name="Wu H.-Z."/>
            <person name="Ling F."/>
            <person name="Zhang R."/>
            <person name="Shi X.-G."/>
            <person name="Ren J.-P."/>
            <person name="Chen E.-F."/>
            <person name="Sun J.-M."/>
        </authorList>
    </citation>
    <scope>NUCLEOTIDE SEQUENCE</scope>
    <source>
        <strain evidence="10">Adult_tree_wgs_1</strain>
        <tissue evidence="10">Leaves</tissue>
    </source>
</reference>
<evidence type="ECO:0000256" key="7">
    <source>
        <dbReference type="PROSITE-ProRule" id="PRU10141"/>
    </source>
</evidence>
<dbReference type="Gene3D" id="1.10.510.10">
    <property type="entry name" value="Transferase(Phosphotransferase) domain 1"/>
    <property type="match status" value="1"/>
</dbReference>